<reference evidence="1 2" key="1">
    <citation type="journal article" date="2021" name="Elife">
        <title>Chloroplast acquisition without the gene transfer in kleptoplastic sea slugs, Plakobranchus ocellatus.</title>
        <authorList>
            <person name="Maeda T."/>
            <person name="Takahashi S."/>
            <person name="Yoshida T."/>
            <person name="Shimamura S."/>
            <person name="Takaki Y."/>
            <person name="Nagai Y."/>
            <person name="Toyoda A."/>
            <person name="Suzuki Y."/>
            <person name="Arimoto A."/>
            <person name="Ishii H."/>
            <person name="Satoh N."/>
            <person name="Nishiyama T."/>
            <person name="Hasebe M."/>
            <person name="Maruyama T."/>
            <person name="Minagawa J."/>
            <person name="Obokata J."/>
            <person name="Shigenobu S."/>
        </authorList>
    </citation>
    <scope>NUCLEOTIDE SEQUENCE [LARGE SCALE GENOMIC DNA]</scope>
</reference>
<organism evidence="1 2">
    <name type="scientific">Plakobranchus ocellatus</name>
    <dbReference type="NCBI Taxonomy" id="259542"/>
    <lineage>
        <taxon>Eukaryota</taxon>
        <taxon>Metazoa</taxon>
        <taxon>Spiralia</taxon>
        <taxon>Lophotrochozoa</taxon>
        <taxon>Mollusca</taxon>
        <taxon>Gastropoda</taxon>
        <taxon>Heterobranchia</taxon>
        <taxon>Euthyneura</taxon>
        <taxon>Panpulmonata</taxon>
        <taxon>Sacoglossa</taxon>
        <taxon>Placobranchoidea</taxon>
        <taxon>Plakobranchidae</taxon>
        <taxon>Plakobranchus</taxon>
    </lineage>
</organism>
<evidence type="ECO:0000313" key="1">
    <source>
        <dbReference type="EMBL" id="GFO21639.1"/>
    </source>
</evidence>
<proteinExistence type="predicted"/>
<protein>
    <submittedName>
        <fullName evidence="1">Uncharacterized protein</fullName>
    </submittedName>
</protein>
<dbReference type="Proteomes" id="UP000735302">
    <property type="component" value="Unassembled WGS sequence"/>
</dbReference>
<sequence length="149" mass="16921">MSLHPAMPLHSIMPLHPMVPLYPIMPYTLQLCRAKVWICRVMGNGGYFPTAPSCPYTLHLHRANVWICKVVRIWATCPYTLPCPFILPCPYNVMPLYLSCPSTVMPYHILSTPSPPLSPKPLFKAVFKYNSPQYTDDERMGTISLQPTT</sequence>
<name>A0AAV4BS27_9GAST</name>
<keyword evidence="2" id="KW-1185">Reference proteome</keyword>
<evidence type="ECO:0000313" key="2">
    <source>
        <dbReference type="Proteomes" id="UP000735302"/>
    </source>
</evidence>
<accession>A0AAV4BS27</accession>
<gene>
    <name evidence="1" type="ORF">PoB_004814400</name>
</gene>
<dbReference type="EMBL" id="BLXT01005270">
    <property type="protein sequence ID" value="GFO21639.1"/>
    <property type="molecule type" value="Genomic_DNA"/>
</dbReference>
<comment type="caution">
    <text evidence="1">The sequence shown here is derived from an EMBL/GenBank/DDBJ whole genome shotgun (WGS) entry which is preliminary data.</text>
</comment>
<dbReference type="AlphaFoldDB" id="A0AAV4BS27"/>